<name>G0QYV9_ICHMU</name>
<dbReference type="InterPro" id="IPR018247">
    <property type="entry name" value="EF_Hand_1_Ca_BS"/>
</dbReference>
<evidence type="ECO:0008006" key="3">
    <source>
        <dbReference type="Google" id="ProtNLM"/>
    </source>
</evidence>
<dbReference type="eggNOG" id="ENOG502SJVW">
    <property type="taxonomic scope" value="Eukaryota"/>
</dbReference>
<dbReference type="EMBL" id="GL984128">
    <property type="protein sequence ID" value="EGR29604.1"/>
    <property type="molecule type" value="Genomic_DNA"/>
</dbReference>
<sequence length="518" mass="62057">MDQNNDDKITVDDIKNFASKNNFQFNENIYYDMFDDAAKSRKINFKKQLLEPLNLNEIWMAVQLHYKLNKDHQWIENPKPFRKYWITLLQKAGENLPKKHDLEKIKFQPIYDLYQKQKLIQTFHPQISIQNQSVNKILIIKYIILFQFLVNESFKKSYISKPKPEAGLEIKDTNNISQINFSQTADFTIQKKPVEDFEKIVNLKFKQQENNQFSQTVDFDTKNYYQEALRLSLNPILYKKSSKNPILLYVPENFNFQSIQNKEEEYNHRTSEIFKKSNFQYNNKSIQKDRKTMCLNQFDKLKTMKNNPYPFNVFDKDFYSRKYQINKIGNKEEKILESNHFITTFKLENCTSLKSKLAQSSNLQSNPYKPISNNIIREEINDDKSKPNFKIQFKCDPLPNKYGMSEHDSRPKLAIEKEQKIQKQKMEEEQKNINDYYGKKQNNEWIKYFKLCDKQHNIGDGKQTEFINKGGIYYEPLQIQQSLLRQEDDFKIPFRLAHRTLRAKDKNMFLGQIQDSKF</sequence>
<dbReference type="FunCoup" id="G0QYV9">
    <property type="interactions" value="10"/>
</dbReference>
<protein>
    <recommendedName>
        <fullName evidence="3">EF-hand domain-containing protein</fullName>
    </recommendedName>
</protein>
<accession>G0QYV9</accession>
<reference evidence="1 2" key="1">
    <citation type="submission" date="2011-07" db="EMBL/GenBank/DDBJ databases">
        <authorList>
            <person name="Coyne R."/>
            <person name="Brami D."/>
            <person name="Johnson J."/>
            <person name="Hostetler J."/>
            <person name="Hannick L."/>
            <person name="Clark T."/>
            <person name="Cassidy-Hanley D."/>
            <person name="Inman J."/>
        </authorList>
    </citation>
    <scope>NUCLEOTIDE SEQUENCE [LARGE SCALE GENOMIC DNA]</scope>
    <source>
        <strain evidence="1 2">G5</strain>
    </source>
</reference>
<dbReference type="PROSITE" id="PS00018">
    <property type="entry name" value="EF_HAND_1"/>
    <property type="match status" value="1"/>
</dbReference>
<dbReference type="GeneID" id="14905709"/>
<gene>
    <name evidence="1" type="ORF">IMG5_152540</name>
</gene>
<proteinExistence type="predicted"/>
<dbReference type="InParanoid" id="G0QYV9"/>
<keyword evidence="2" id="KW-1185">Reference proteome</keyword>
<dbReference type="AlphaFoldDB" id="G0QYV9"/>
<organism evidence="1 2">
    <name type="scientific">Ichthyophthirius multifiliis</name>
    <name type="common">White spot disease agent</name>
    <name type="synonym">Ich</name>
    <dbReference type="NCBI Taxonomy" id="5932"/>
    <lineage>
        <taxon>Eukaryota</taxon>
        <taxon>Sar</taxon>
        <taxon>Alveolata</taxon>
        <taxon>Ciliophora</taxon>
        <taxon>Intramacronucleata</taxon>
        <taxon>Oligohymenophorea</taxon>
        <taxon>Hymenostomatida</taxon>
        <taxon>Ophryoglenina</taxon>
        <taxon>Ichthyophthirius</taxon>
    </lineage>
</organism>
<evidence type="ECO:0000313" key="2">
    <source>
        <dbReference type="Proteomes" id="UP000008983"/>
    </source>
</evidence>
<evidence type="ECO:0000313" key="1">
    <source>
        <dbReference type="EMBL" id="EGR29604.1"/>
    </source>
</evidence>
<dbReference type="OrthoDB" id="290829at2759"/>
<dbReference type="RefSeq" id="XP_004030840.1">
    <property type="nucleotide sequence ID" value="XM_004030792.1"/>
</dbReference>
<dbReference type="Proteomes" id="UP000008983">
    <property type="component" value="Unassembled WGS sequence"/>
</dbReference>
<dbReference type="OMA" id="HEMEPFP"/>